<keyword evidence="3" id="KW-1185">Reference proteome</keyword>
<dbReference type="KEGG" id="sliu:111348241"/>
<dbReference type="OrthoDB" id="7417618at2759"/>
<keyword evidence="1" id="KW-0175">Coiled coil</keyword>
<dbReference type="GeneID" id="111348241"/>
<organism evidence="3 4">
    <name type="scientific">Spodoptera litura</name>
    <name type="common">Asian cotton leafworm</name>
    <dbReference type="NCBI Taxonomy" id="69820"/>
    <lineage>
        <taxon>Eukaryota</taxon>
        <taxon>Metazoa</taxon>
        <taxon>Ecdysozoa</taxon>
        <taxon>Arthropoda</taxon>
        <taxon>Hexapoda</taxon>
        <taxon>Insecta</taxon>
        <taxon>Pterygota</taxon>
        <taxon>Neoptera</taxon>
        <taxon>Endopterygota</taxon>
        <taxon>Lepidoptera</taxon>
        <taxon>Glossata</taxon>
        <taxon>Ditrysia</taxon>
        <taxon>Noctuoidea</taxon>
        <taxon>Noctuidae</taxon>
        <taxon>Amphipyrinae</taxon>
        <taxon>Spodoptera</taxon>
    </lineage>
</organism>
<evidence type="ECO:0000256" key="2">
    <source>
        <dbReference type="SAM" id="MobiDB-lite"/>
    </source>
</evidence>
<dbReference type="AlphaFoldDB" id="A0A9J7DNR0"/>
<protein>
    <submittedName>
        <fullName evidence="4">Uncharacterized protein LOC111348241</fullName>
    </submittedName>
</protein>
<name>A0A9J7DNR0_SPOLT</name>
<dbReference type="Proteomes" id="UP000301870">
    <property type="component" value="Chromosome 7"/>
</dbReference>
<reference evidence="4" key="1">
    <citation type="submission" date="2025-08" db="UniProtKB">
        <authorList>
            <consortium name="RefSeq"/>
        </authorList>
    </citation>
    <scope>IDENTIFICATION</scope>
    <source>
        <strain evidence="4">Ishihara</strain>
        <tissue evidence="4">Whole body</tissue>
    </source>
</reference>
<feature type="compositionally biased region" description="Polar residues" evidence="2">
    <location>
        <begin position="206"/>
        <end position="226"/>
    </location>
</feature>
<feature type="coiled-coil region" evidence="1">
    <location>
        <begin position="1"/>
        <end position="72"/>
    </location>
</feature>
<evidence type="ECO:0000313" key="4">
    <source>
        <dbReference type="RefSeq" id="XP_022814553.1"/>
    </source>
</evidence>
<evidence type="ECO:0000256" key="1">
    <source>
        <dbReference type="SAM" id="Coils"/>
    </source>
</evidence>
<feature type="region of interest" description="Disordered" evidence="2">
    <location>
        <begin position="201"/>
        <end position="246"/>
    </location>
</feature>
<evidence type="ECO:0000313" key="3">
    <source>
        <dbReference type="Proteomes" id="UP000301870"/>
    </source>
</evidence>
<accession>A0A9J7DNR0</accession>
<feature type="compositionally biased region" description="Polar residues" evidence="2">
    <location>
        <begin position="234"/>
        <end position="245"/>
    </location>
</feature>
<proteinExistence type="predicted"/>
<sequence>MEEIIIELRKIRKDLDEQRNTIEKSVDKITEQVTINVNNILEEKFKLLNENYENLKEKNENQEKRLYFLEKQARETNIVFFGIKETETSYAHLESNIINFIKEHFSQELDRRDIQAVKRIGKKGEKPRPIIVTFSTLGTKIILFKQRNTLKDTGFYIKEDFPQDILKKRKILQEQAKIEKEKGNLVQIKYDKLIIQENNRKHTSNKRVLSTSPPNYDTYTTESNKQASKKNKTRTPIQRTSSLSEGISKPGMLNYLINVDPKNIPGPSGNKNGNI</sequence>
<dbReference type="RefSeq" id="XP_022814553.1">
    <property type="nucleotide sequence ID" value="XM_022958785.1"/>
</dbReference>
<gene>
    <name evidence="4" type="primary">LOC111348241</name>
</gene>